<evidence type="ECO:0000313" key="4">
    <source>
        <dbReference type="Proteomes" id="UP000218209"/>
    </source>
</evidence>
<dbReference type="OrthoDB" id="10046327at2759"/>
<feature type="compositionally biased region" description="Polar residues" evidence="1">
    <location>
        <begin position="265"/>
        <end position="278"/>
    </location>
</feature>
<feature type="region of interest" description="Disordered" evidence="1">
    <location>
        <begin position="308"/>
        <end position="345"/>
    </location>
</feature>
<evidence type="ECO:0000259" key="2">
    <source>
        <dbReference type="SMART" id="SM00382"/>
    </source>
</evidence>
<dbReference type="Gene3D" id="3.40.50.300">
    <property type="entry name" value="P-loop containing nucleotide triphosphate hydrolases"/>
    <property type="match status" value="1"/>
</dbReference>
<dbReference type="Proteomes" id="UP000218209">
    <property type="component" value="Unassembled WGS sequence"/>
</dbReference>
<dbReference type="AlphaFoldDB" id="A0A1X6P7F3"/>
<dbReference type="SMART" id="SM00382">
    <property type="entry name" value="AAA"/>
    <property type="match status" value="1"/>
</dbReference>
<dbReference type="Pfam" id="PF13604">
    <property type="entry name" value="AAA_30"/>
    <property type="match status" value="1"/>
</dbReference>
<keyword evidence="4" id="KW-1185">Reference proteome</keyword>
<protein>
    <recommendedName>
        <fullName evidence="2">AAA+ ATPase domain-containing protein</fullName>
    </recommendedName>
</protein>
<evidence type="ECO:0000256" key="1">
    <source>
        <dbReference type="SAM" id="MobiDB-lite"/>
    </source>
</evidence>
<dbReference type="EMBL" id="KV918859">
    <property type="protein sequence ID" value="OSX76680.1"/>
    <property type="molecule type" value="Genomic_DNA"/>
</dbReference>
<organism evidence="3 4">
    <name type="scientific">Porphyra umbilicalis</name>
    <name type="common">Purple laver</name>
    <name type="synonym">Red alga</name>
    <dbReference type="NCBI Taxonomy" id="2786"/>
    <lineage>
        <taxon>Eukaryota</taxon>
        <taxon>Rhodophyta</taxon>
        <taxon>Bangiophyceae</taxon>
        <taxon>Bangiales</taxon>
        <taxon>Bangiaceae</taxon>
        <taxon>Porphyra</taxon>
    </lineage>
</organism>
<dbReference type="InterPro" id="IPR003593">
    <property type="entry name" value="AAA+_ATPase"/>
</dbReference>
<accession>A0A1X6P7F3</accession>
<dbReference type="InterPro" id="IPR027417">
    <property type="entry name" value="P-loop_NTPase"/>
</dbReference>
<dbReference type="SUPFAM" id="SSF52540">
    <property type="entry name" value="P-loop containing nucleoside triphosphate hydrolases"/>
    <property type="match status" value="2"/>
</dbReference>
<dbReference type="InterPro" id="IPR051055">
    <property type="entry name" value="PIF1_helicase"/>
</dbReference>
<dbReference type="PANTHER" id="PTHR47642">
    <property type="entry name" value="ATP-DEPENDENT DNA HELICASE"/>
    <property type="match status" value="1"/>
</dbReference>
<reference evidence="3 4" key="1">
    <citation type="submission" date="2017-03" db="EMBL/GenBank/DDBJ databases">
        <title>WGS assembly of Porphyra umbilicalis.</title>
        <authorList>
            <person name="Brawley S.H."/>
            <person name="Blouin N.A."/>
            <person name="Ficko-Blean E."/>
            <person name="Wheeler G.L."/>
            <person name="Lohr M."/>
            <person name="Goodson H.V."/>
            <person name="Jenkins J.W."/>
            <person name="Blaby-Haas C.E."/>
            <person name="Helliwell K.E."/>
            <person name="Chan C."/>
            <person name="Marriage T."/>
            <person name="Bhattacharya D."/>
            <person name="Klein A.S."/>
            <person name="Badis Y."/>
            <person name="Brodie J."/>
            <person name="Cao Y."/>
            <person name="Collen J."/>
            <person name="Dittami S.M."/>
            <person name="Gachon C.M."/>
            <person name="Green B.R."/>
            <person name="Karpowicz S."/>
            <person name="Kim J.W."/>
            <person name="Kudahl U."/>
            <person name="Lin S."/>
            <person name="Michel G."/>
            <person name="Mittag M."/>
            <person name="Olson B.J."/>
            <person name="Pangilinan J."/>
            <person name="Peng Y."/>
            <person name="Qiu H."/>
            <person name="Shu S."/>
            <person name="Singer J.T."/>
            <person name="Smith A.G."/>
            <person name="Sprecher B.N."/>
            <person name="Wagner V."/>
            <person name="Wang W."/>
            <person name="Wang Z.-Y."/>
            <person name="Yan J."/>
            <person name="Yarish C."/>
            <person name="Zoeuner-Riek S."/>
            <person name="Zhuang Y."/>
            <person name="Zou Y."/>
            <person name="Lindquist E.A."/>
            <person name="Grimwood J."/>
            <person name="Barry K."/>
            <person name="Rokhsar D.S."/>
            <person name="Schmutz J."/>
            <person name="Stiller J.W."/>
            <person name="Grossman A.R."/>
            <person name="Prochnik S.E."/>
        </authorList>
    </citation>
    <scope>NUCLEOTIDE SEQUENCE [LARGE SCALE GENOMIC DNA]</scope>
    <source>
        <strain evidence="3">4086291</strain>
    </source>
</reference>
<feature type="domain" description="AAA+ ATPase" evidence="2">
    <location>
        <begin position="476"/>
        <end position="764"/>
    </location>
</feature>
<proteinExistence type="predicted"/>
<name>A0A1X6P7F3_PORUM</name>
<feature type="region of interest" description="Disordered" evidence="1">
    <location>
        <begin position="240"/>
        <end position="285"/>
    </location>
</feature>
<sequence>MPPAGAAVGSRPLLAVITPLTSVLLRASDAGSIAQQLLALELGSVLACNSFGSSEEAMCWLTDPDAIAAVTAGVIGQPSAAVSATVGSAAWLAVVGRGARACFEINTSGVGGAVQLMQTTASTLCVAASFSVATDAYLWLANDAGGAMQRLVATTAPASAPPAEKQALPAPLVRSPLEFESVPGPRAPSPLRWPSAAPAAVSPVHKRARVGRFTTPSAVVPSRPLTSSTLCASAVGRALAAPKPAPSPGIKRSCHLDGSADRGVSNATASAPSSSRGAWQSGVDRSPSPCPCGAVACLVGVPDNGAGGLRRSGGGRSFQSANVGGSGSRGCVKKGGPSDCKNPSWVGPGDPGQGQFTFQSIHRMVADSVSQWEQNDYEEALRRDAALGAQRQAAWASLDKAGGSLLAVATGLGDDRADGAPGADAVPGNDTCPPPRGADVVGGGSSNASLPPSPGPLTRMAADCSWTAVFQRLFDRGLSTFVSGGPGVGKTSFLRSFHGFVRRRLPGTGAVVVVAPTGSAAKTAKGVTYHSFFGFTKDYKMQSDNPIQEAACLLALDRWRPIARRLAKVEVLMIDEISMVPADNFDVMHELLQQSRGGKPPAVIYTFGNFLQLSPPFGKMAFTGHCWPLMFGDGFVELTRVHRQGQPDFVAAIHDARFGRCTDAVQALMDERSVSDEAYDTLQYQALHIMPRHEDVDNHNQACLRRLCAGSPPTVSIAIHDVKEDPNRDRDVASPNLGNVSVQARDAALIDFVAPRRVEHCRGARVMLTSNHFLGLGLFHGSIGHLVDYETDGTPVVRFDDHELTEGTRSGRQGVRGAGADWLEVCCPPVEFESRILSRPGAVAVRVQVPFVLGWGITVHRSQSLTLSEAVLDIGEAFGSGMVLAAMSRVPDKRRMHVRSFCGSRVMADADALQLYRDSPRL</sequence>
<feature type="region of interest" description="Disordered" evidence="1">
    <location>
        <begin position="420"/>
        <end position="455"/>
    </location>
</feature>
<gene>
    <name evidence="3" type="ORF">BU14_0180s0025</name>
</gene>
<evidence type="ECO:0000313" key="3">
    <source>
        <dbReference type="EMBL" id="OSX76680.1"/>
    </source>
</evidence>